<dbReference type="EMBL" id="CP065050">
    <property type="protein sequence ID" value="QPI62085.1"/>
    <property type="molecule type" value="Genomic_DNA"/>
</dbReference>
<dbReference type="InterPro" id="IPR001031">
    <property type="entry name" value="Thioesterase"/>
</dbReference>
<protein>
    <submittedName>
        <fullName evidence="2">Alpha/beta fold hydrolase</fullName>
    </submittedName>
</protein>
<dbReference type="SMART" id="SM00824">
    <property type="entry name" value="PKS_TE"/>
    <property type="match status" value="1"/>
</dbReference>
<accession>A0ABX6WKU8</accession>
<gene>
    <name evidence="2" type="ORF">I1A49_33760</name>
</gene>
<dbReference type="Gene3D" id="3.40.50.1820">
    <property type="entry name" value="alpha/beta hydrolase"/>
    <property type="match status" value="1"/>
</dbReference>
<feature type="domain" description="Thioesterase TesA-like" evidence="1">
    <location>
        <begin position="40"/>
        <end position="255"/>
    </location>
</feature>
<proteinExistence type="predicted"/>
<dbReference type="InterPro" id="IPR029058">
    <property type="entry name" value="AB_hydrolase_fold"/>
</dbReference>
<dbReference type="SUPFAM" id="SSF53474">
    <property type="entry name" value="alpha/beta-Hydrolases"/>
    <property type="match status" value="1"/>
</dbReference>
<dbReference type="InterPro" id="IPR020802">
    <property type="entry name" value="TesA-like"/>
</dbReference>
<dbReference type="Pfam" id="PF00975">
    <property type="entry name" value="Thioesterase"/>
    <property type="match status" value="1"/>
</dbReference>
<organism evidence="2 3">
    <name type="scientific">Streptomyces malaysiensis</name>
    <dbReference type="NCBI Taxonomy" id="92644"/>
    <lineage>
        <taxon>Bacteria</taxon>
        <taxon>Bacillati</taxon>
        <taxon>Actinomycetota</taxon>
        <taxon>Actinomycetes</taxon>
        <taxon>Kitasatosporales</taxon>
        <taxon>Streptomycetaceae</taxon>
        <taxon>Streptomyces</taxon>
        <taxon>Streptomyces violaceusniger group</taxon>
    </lineage>
</organism>
<evidence type="ECO:0000313" key="3">
    <source>
        <dbReference type="Proteomes" id="UP000663421"/>
    </source>
</evidence>
<evidence type="ECO:0000313" key="2">
    <source>
        <dbReference type="EMBL" id="QPI62085.1"/>
    </source>
</evidence>
<reference evidence="2 3" key="1">
    <citation type="submission" date="2020-11" db="EMBL/GenBank/DDBJ databases">
        <title>Complete genome sequence unveiled secondary metabolic potentials in Streptomyces solisilvae HNM0141.</title>
        <authorList>
            <person name="Huang X."/>
        </authorList>
    </citation>
    <scope>NUCLEOTIDE SEQUENCE [LARGE SCALE GENOMIC DNA]</scope>
    <source>
        <strain evidence="2 3">HNM0141</strain>
    </source>
</reference>
<dbReference type="GO" id="GO:0016787">
    <property type="term" value="F:hydrolase activity"/>
    <property type="evidence" value="ECO:0007669"/>
    <property type="project" value="UniProtKB-KW"/>
</dbReference>
<keyword evidence="2" id="KW-0378">Hydrolase</keyword>
<dbReference type="Proteomes" id="UP000663421">
    <property type="component" value="Chromosome"/>
</dbReference>
<keyword evidence="3" id="KW-1185">Reference proteome</keyword>
<name>A0ABX6WKU8_STRMQ</name>
<sequence>MALIQAAGRLRPSFTAEDAAGHVLPPVKMAGGDGTRATLVCLPAITATAGPIQYGMMAQMFEGRRDVLSLVNPGYLEGELVADSFDALIELHLHQLRAAIGTERYVLVGHSMGGLLAYALAERAERAGLPPGAVVLLDTFEAAHQFSEKTHIALNEGLDSREQLLGDFALTGAKLSASGRYNALLMEECVLRPVESPTFFLSAAEPMPHQDEGFEGDAWRASWPFPHTAKATPGDHFTIMEHHLPRTTEAIEDWLAERGL</sequence>
<evidence type="ECO:0000259" key="1">
    <source>
        <dbReference type="SMART" id="SM00824"/>
    </source>
</evidence>